<reference evidence="2" key="1">
    <citation type="submission" date="2016-10" db="EMBL/GenBank/DDBJ databases">
        <authorList>
            <person name="Varghese N."/>
            <person name="Submissions S."/>
        </authorList>
    </citation>
    <scope>NUCLEOTIDE SEQUENCE [LARGE SCALE GENOMIC DNA]</scope>
    <source>
        <strain evidence="2">DSM 16471</strain>
    </source>
</reference>
<gene>
    <name evidence="1" type="ORF">SAMN04488008_11347</name>
</gene>
<dbReference type="OrthoDB" id="1178167at2"/>
<name>A0A1H7WWZ4_9FLAO</name>
<accession>A0A1H7WWZ4</accession>
<dbReference type="RefSeq" id="WP_091627376.1">
    <property type="nucleotide sequence ID" value="NZ_FNZN01000013.1"/>
</dbReference>
<organism evidence="1 2">
    <name type="scientific">Maribacter orientalis</name>
    <dbReference type="NCBI Taxonomy" id="228957"/>
    <lineage>
        <taxon>Bacteria</taxon>
        <taxon>Pseudomonadati</taxon>
        <taxon>Bacteroidota</taxon>
        <taxon>Flavobacteriia</taxon>
        <taxon>Flavobacteriales</taxon>
        <taxon>Flavobacteriaceae</taxon>
        <taxon>Maribacter</taxon>
    </lineage>
</organism>
<keyword evidence="2" id="KW-1185">Reference proteome</keyword>
<dbReference type="Proteomes" id="UP000198990">
    <property type="component" value="Unassembled WGS sequence"/>
</dbReference>
<proteinExistence type="predicted"/>
<evidence type="ECO:0000313" key="2">
    <source>
        <dbReference type="Proteomes" id="UP000198990"/>
    </source>
</evidence>
<sequence length="105" mass="12091">MFECLQHGEQYTIEITSLGYFGKRQNIYIINDLGLITANLNSSSKVLTTYDIEELIRFELQLRDLQIGGCSTVDKFVLSNFNETFVTNDGTYSWQGYKQLLALFE</sequence>
<dbReference type="EMBL" id="FNZN01000013">
    <property type="protein sequence ID" value="SEM25951.1"/>
    <property type="molecule type" value="Genomic_DNA"/>
</dbReference>
<evidence type="ECO:0000313" key="1">
    <source>
        <dbReference type="EMBL" id="SEM25951.1"/>
    </source>
</evidence>
<protein>
    <submittedName>
        <fullName evidence="1">Uncharacterized protein</fullName>
    </submittedName>
</protein>
<dbReference type="AlphaFoldDB" id="A0A1H7WWZ4"/>